<keyword evidence="2" id="KW-0560">Oxidoreductase</keyword>
<dbReference type="GO" id="GO:0051213">
    <property type="term" value="F:dioxygenase activity"/>
    <property type="evidence" value="ECO:0007669"/>
    <property type="project" value="UniProtKB-KW"/>
</dbReference>
<organism evidence="2 3">
    <name type="scientific">Plectonema radiosum NIES-515</name>
    <dbReference type="NCBI Taxonomy" id="2986073"/>
    <lineage>
        <taxon>Bacteria</taxon>
        <taxon>Bacillati</taxon>
        <taxon>Cyanobacteriota</taxon>
        <taxon>Cyanophyceae</taxon>
        <taxon>Oscillatoriophycideae</taxon>
        <taxon>Oscillatoriales</taxon>
        <taxon>Microcoleaceae</taxon>
        <taxon>Plectonema</taxon>
    </lineage>
</organism>
<keyword evidence="2" id="KW-0223">Dioxygenase</keyword>
<accession>A0ABT3B6J5</accession>
<dbReference type="InterPro" id="IPR015889">
    <property type="entry name" value="Intradiol_dOase_core"/>
</dbReference>
<evidence type="ECO:0000313" key="2">
    <source>
        <dbReference type="EMBL" id="MCV3216997.1"/>
    </source>
</evidence>
<dbReference type="SUPFAM" id="SSF49482">
    <property type="entry name" value="Aromatic compound dioxygenase"/>
    <property type="match status" value="1"/>
</dbReference>
<gene>
    <name evidence="2" type="ORF">OGM63_26410</name>
</gene>
<sequence>MKKSDRGATHQEYRQLSQILSRREALALFRAGVTAMLVVGCIPRKSRSAQASSTANGTTLPACVVSPKQTEGPYFVDEKLNRSDIRSDPSDGSVKDGVPLQLTLRVSQVSSTGCTPLKGAIVDIWHCDALGVYSDVKIRSFSTVGKKFLRGYQVTDANGTVEFTTIYPGWYQGRTVHIHFKVRTDATSQKSYEFTSQLYFDDSISDRVHAQSPYASKGQRTLKNAQDGIFQDGGNQLLLTPTKTSQRYAATFDIGLQTA</sequence>
<dbReference type="Gene3D" id="2.60.130.10">
    <property type="entry name" value="Aromatic compound dioxygenase"/>
    <property type="match status" value="1"/>
</dbReference>
<feature type="domain" description="Intradiol ring-cleavage dioxygenases" evidence="1">
    <location>
        <begin position="71"/>
        <end position="202"/>
    </location>
</feature>
<dbReference type="Pfam" id="PF00775">
    <property type="entry name" value="Dioxygenase_C"/>
    <property type="match status" value="1"/>
</dbReference>
<dbReference type="EMBL" id="JAOWRF010000372">
    <property type="protein sequence ID" value="MCV3216997.1"/>
    <property type="molecule type" value="Genomic_DNA"/>
</dbReference>
<evidence type="ECO:0000259" key="1">
    <source>
        <dbReference type="Pfam" id="PF00775"/>
    </source>
</evidence>
<dbReference type="PANTHER" id="PTHR34315">
    <property type="match status" value="1"/>
</dbReference>
<name>A0ABT3B6J5_9CYAN</name>
<dbReference type="RefSeq" id="WP_263748690.1">
    <property type="nucleotide sequence ID" value="NZ_JAOWRF010000372.1"/>
</dbReference>
<comment type="caution">
    <text evidence="2">The sequence shown here is derived from an EMBL/GenBank/DDBJ whole genome shotgun (WGS) entry which is preliminary data.</text>
</comment>
<proteinExistence type="predicted"/>
<protein>
    <submittedName>
        <fullName evidence="2">Intradiol ring-cleavage dioxygenase</fullName>
    </submittedName>
</protein>
<keyword evidence="3" id="KW-1185">Reference proteome</keyword>
<dbReference type="PANTHER" id="PTHR34315:SF1">
    <property type="entry name" value="INTRADIOL RING-CLEAVAGE DIOXYGENASES DOMAIN-CONTAINING PROTEIN-RELATED"/>
    <property type="match status" value="1"/>
</dbReference>
<reference evidence="2 3" key="1">
    <citation type="submission" date="2022-10" db="EMBL/GenBank/DDBJ databases">
        <title>Identification of biosynthetic pathway for the production of the potent trypsin inhibitor radiosumin.</title>
        <authorList>
            <person name="Fewer D.P."/>
            <person name="Delbaje E."/>
            <person name="Ouyang X."/>
            <person name="Agostino P.D."/>
            <person name="Wahlsten M."/>
            <person name="Jokela J."/>
            <person name="Permi P."/>
            <person name="Haapaniemi E."/>
            <person name="Koistinen H."/>
        </authorList>
    </citation>
    <scope>NUCLEOTIDE SEQUENCE [LARGE SCALE GENOMIC DNA]</scope>
    <source>
        <strain evidence="2 3">NIES-515</strain>
    </source>
</reference>
<evidence type="ECO:0000313" key="3">
    <source>
        <dbReference type="Proteomes" id="UP001526143"/>
    </source>
</evidence>
<dbReference type="InterPro" id="IPR000627">
    <property type="entry name" value="Intradiol_dOase_C"/>
</dbReference>
<dbReference type="Proteomes" id="UP001526143">
    <property type="component" value="Unassembled WGS sequence"/>
</dbReference>
<dbReference type="CDD" id="cd03457">
    <property type="entry name" value="intradiol_dioxygenase_like"/>
    <property type="match status" value="1"/>
</dbReference>